<evidence type="ECO:0000313" key="2">
    <source>
        <dbReference type="EMBL" id="KKQ87411.1"/>
    </source>
</evidence>
<evidence type="ECO:0000256" key="1">
    <source>
        <dbReference type="SAM" id="Phobius"/>
    </source>
</evidence>
<name>A0A0G0PDP7_9BACT</name>
<organism evidence="2 3">
    <name type="scientific">Candidatus Woesebacteria bacterium GW2011_GWB1_38_8b</name>
    <dbReference type="NCBI Taxonomy" id="1618571"/>
    <lineage>
        <taxon>Bacteria</taxon>
        <taxon>Candidatus Woeseibacteriota</taxon>
    </lineage>
</organism>
<dbReference type="AlphaFoldDB" id="A0A0G0PDP7"/>
<comment type="caution">
    <text evidence="2">The sequence shown here is derived from an EMBL/GenBank/DDBJ whole genome shotgun (WGS) entry which is preliminary data.</text>
</comment>
<keyword evidence="1" id="KW-0472">Membrane</keyword>
<protein>
    <submittedName>
        <fullName evidence="2">Uncharacterized protein</fullName>
    </submittedName>
</protein>
<accession>A0A0G0PDP7</accession>
<reference evidence="2 3" key="1">
    <citation type="journal article" date="2015" name="Nature">
        <title>rRNA introns, odd ribosomes, and small enigmatic genomes across a large radiation of phyla.</title>
        <authorList>
            <person name="Brown C.T."/>
            <person name="Hug L.A."/>
            <person name="Thomas B.C."/>
            <person name="Sharon I."/>
            <person name="Castelle C.J."/>
            <person name="Singh A."/>
            <person name="Wilkins M.J."/>
            <person name="Williams K.H."/>
            <person name="Banfield J.F."/>
        </authorList>
    </citation>
    <scope>NUCLEOTIDE SEQUENCE [LARGE SCALE GENOMIC DNA]</scope>
</reference>
<gene>
    <name evidence="2" type="ORF">UT10_C0007G0069</name>
</gene>
<dbReference type="Proteomes" id="UP000033944">
    <property type="component" value="Unassembled WGS sequence"/>
</dbReference>
<dbReference type="EMBL" id="LBVN01000007">
    <property type="protein sequence ID" value="KKQ87411.1"/>
    <property type="molecule type" value="Genomic_DNA"/>
</dbReference>
<evidence type="ECO:0000313" key="3">
    <source>
        <dbReference type="Proteomes" id="UP000033944"/>
    </source>
</evidence>
<feature type="transmembrane region" description="Helical" evidence="1">
    <location>
        <begin position="23"/>
        <end position="43"/>
    </location>
</feature>
<proteinExistence type="predicted"/>
<sequence>MRDLFLIYVVIFNGKNINMTKRIITFSVFIILLLALFWFNFTWKNEPKPQVPKDAQNAAVTGWPVDESNYKNDKLKFTLKLPEGFKVENSGDYSILVKPEGKESGKGGTNFIYISVITADNKSEEGEIYNFNEKNYQALIKLKVGESISLGDKNQPNLNQWFTYKRLEDVEIGGNTSLVFENNKPWEFPSGTSETRFIFTKNDTICLLGFYTGGEVEKTLSIDSEVARSVIKSLQLK</sequence>
<keyword evidence="1" id="KW-1133">Transmembrane helix</keyword>
<keyword evidence="1" id="KW-0812">Transmembrane</keyword>